<feature type="compositionally biased region" description="Low complexity" evidence="1">
    <location>
        <begin position="183"/>
        <end position="210"/>
    </location>
</feature>
<dbReference type="EMBL" id="JAAKZW010000012">
    <property type="protein sequence ID" value="NGO75314.1"/>
    <property type="molecule type" value="Genomic_DNA"/>
</dbReference>
<evidence type="ECO:0000256" key="2">
    <source>
        <dbReference type="SAM" id="SignalP"/>
    </source>
</evidence>
<dbReference type="Pfam" id="PF04314">
    <property type="entry name" value="PCuAC"/>
    <property type="match status" value="1"/>
</dbReference>
<evidence type="ECO:0000256" key="1">
    <source>
        <dbReference type="SAM" id="MobiDB-lite"/>
    </source>
</evidence>
<protein>
    <submittedName>
        <fullName evidence="3">Copper chaperone PCu(A)C</fullName>
    </submittedName>
</protein>
<dbReference type="Gene3D" id="2.60.40.1890">
    <property type="entry name" value="PCu(A)C copper chaperone"/>
    <property type="match status" value="1"/>
</dbReference>
<keyword evidence="2" id="KW-0732">Signal</keyword>
<feature type="compositionally biased region" description="Gly residues" evidence="1">
    <location>
        <begin position="211"/>
        <end position="226"/>
    </location>
</feature>
<feature type="region of interest" description="Disordered" evidence="1">
    <location>
        <begin position="168"/>
        <end position="241"/>
    </location>
</feature>
<evidence type="ECO:0000313" key="3">
    <source>
        <dbReference type="EMBL" id="NGO75314.1"/>
    </source>
</evidence>
<sequence length="241" mass="23547">MSRSLRRGALAATALAFSIATLAACGAGNDAQTLGVRPDNAATSVDDGKVKIQNAVVITQPDLESTGPAAISATIFNNGTTDQTLESIKIDGTAKEAELKPAKGGSLTVPAGGSLVIGGKDNATAMLPSSREAVKDGNAQKVTFTLSETGDITMKTFVVPATGYFSEWGPEEVPEAPAGGGASESATPTGGASATEGATGEPTDGASESAGGHGAAEGTGTDGHGTTGEPADGASESAATH</sequence>
<organism evidence="3 4">
    <name type="scientific">Streptomyces mesophilus</name>
    <dbReference type="NCBI Taxonomy" id="1775132"/>
    <lineage>
        <taxon>Bacteria</taxon>
        <taxon>Bacillati</taxon>
        <taxon>Actinomycetota</taxon>
        <taxon>Actinomycetes</taxon>
        <taxon>Kitasatosporales</taxon>
        <taxon>Streptomycetaceae</taxon>
        <taxon>Streptomyces</taxon>
    </lineage>
</organism>
<dbReference type="PROSITE" id="PS51257">
    <property type="entry name" value="PROKAR_LIPOPROTEIN"/>
    <property type="match status" value="1"/>
</dbReference>
<feature type="chain" id="PRO_5038918698" evidence="2">
    <location>
        <begin position="24"/>
        <end position="241"/>
    </location>
</feature>
<comment type="caution">
    <text evidence="3">The sequence shown here is derived from an EMBL/GenBank/DDBJ whole genome shotgun (WGS) entry which is preliminary data.</text>
</comment>
<dbReference type="InterPro" id="IPR036182">
    <property type="entry name" value="PCuAC_sf"/>
</dbReference>
<feature type="signal peptide" evidence="2">
    <location>
        <begin position="1"/>
        <end position="23"/>
    </location>
</feature>
<gene>
    <name evidence="3" type="ORF">G6045_06420</name>
</gene>
<dbReference type="SUPFAM" id="SSF110087">
    <property type="entry name" value="DR1885-like metal-binding protein"/>
    <property type="match status" value="1"/>
</dbReference>
<proteinExistence type="predicted"/>
<accession>A0A6G4XF18</accession>
<dbReference type="InterPro" id="IPR007410">
    <property type="entry name" value="LpqE-like"/>
</dbReference>
<reference evidence="3 4" key="1">
    <citation type="submission" date="2020-02" db="EMBL/GenBank/DDBJ databases">
        <title>Whole-genome analyses of novel actinobacteria.</title>
        <authorList>
            <person name="Sahin N."/>
            <person name="Tokatli A."/>
        </authorList>
    </citation>
    <scope>NUCLEOTIDE SEQUENCE [LARGE SCALE GENOMIC DNA]</scope>
    <source>
        <strain evidence="3 4">YC504</strain>
    </source>
</reference>
<name>A0A6G4XF18_9ACTN</name>
<dbReference type="RefSeq" id="WP_165330827.1">
    <property type="nucleotide sequence ID" value="NZ_JAAKZW010000012.1"/>
</dbReference>
<keyword evidence="4" id="KW-1185">Reference proteome</keyword>
<dbReference type="Proteomes" id="UP000481109">
    <property type="component" value="Unassembled WGS sequence"/>
</dbReference>
<dbReference type="AlphaFoldDB" id="A0A6G4XF18"/>
<evidence type="ECO:0000313" key="4">
    <source>
        <dbReference type="Proteomes" id="UP000481109"/>
    </source>
</evidence>